<dbReference type="Pfam" id="PF00808">
    <property type="entry name" value="CBFD_NFYB_HMF"/>
    <property type="match status" value="1"/>
</dbReference>
<dbReference type="PANTHER" id="PTHR11064">
    <property type="entry name" value="CCAAT-BINDING TRANSCRIPTION FACTOR-RELATED"/>
    <property type="match status" value="1"/>
</dbReference>
<keyword evidence="2" id="KW-0805">Transcription regulation</keyword>
<keyword evidence="3" id="KW-0238">DNA-binding</keyword>
<evidence type="ECO:0000256" key="1">
    <source>
        <dbReference type="ARBA" id="ARBA00009053"/>
    </source>
</evidence>
<evidence type="ECO:0000256" key="4">
    <source>
        <dbReference type="ARBA" id="ARBA00023163"/>
    </source>
</evidence>
<dbReference type="PANTHER" id="PTHR11064:SF9">
    <property type="entry name" value="NUCLEAR TRANSCRIPTION FACTOR Y SUBUNIT BETA"/>
    <property type="match status" value="1"/>
</dbReference>
<dbReference type="EMBL" id="HBIV01000528">
    <property type="protein sequence ID" value="CAE0643792.1"/>
    <property type="molecule type" value="Transcribed_RNA"/>
</dbReference>
<reference evidence="6" key="1">
    <citation type="submission" date="2021-01" db="EMBL/GenBank/DDBJ databases">
        <authorList>
            <person name="Corre E."/>
            <person name="Pelletier E."/>
            <person name="Niang G."/>
            <person name="Scheremetjew M."/>
            <person name="Finn R."/>
            <person name="Kale V."/>
            <person name="Holt S."/>
            <person name="Cochrane G."/>
            <person name="Meng A."/>
            <person name="Brown T."/>
            <person name="Cohen L."/>
        </authorList>
    </citation>
    <scope>NUCLEOTIDE SEQUENCE</scope>
    <source>
        <strain evidence="6">CCCM811</strain>
    </source>
</reference>
<name>A0A7S3Y811_9EUKA</name>
<dbReference type="GO" id="GO:0000978">
    <property type="term" value="F:RNA polymerase II cis-regulatory region sequence-specific DNA binding"/>
    <property type="evidence" value="ECO:0007669"/>
    <property type="project" value="TreeGrafter"/>
</dbReference>
<dbReference type="GO" id="GO:0001228">
    <property type="term" value="F:DNA-binding transcription activator activity, RNA polymerase II-specific"/>
    <property type="evidence" value="ECO:0007669"/>
    <property type="project" value="InterPro"/>
</dbReference>
<dbReference type="AlphaFoldDB" id="A0A7S3Y811"/>
<dbReference type="InterPro" id="IPR027113">
    <property type="entry name" value="Transc_fact_NFYB/HAP3"/>
</dbReference>
<dbReference type="InterPro" id="IPR003958">
    <property type="entry name" value="CBFA_NFYB_domain"/>
</dbReference>
<evidence type="ECO:0000256" key="3">
    <source>
        <dbReference type="ARBA" id="ARBA00023125"/>
    </source>
</evidence>
<dbReference type="CDD" id="cd22907">
    <property type="entry name" value="HFD_NFYB"/>
    <property type="match status" value="1"/>
</dbReference>
<evidence type="ECO:0000256" key="2">
    <source>
        <dbReference type="ARBA" id="ARBA00023015"/>
    </source>
</evidence>
<protein>
    <recommendedName>
        <fullName evidence="5">Transcription factor CBF/NF-Y/archaeal histone domain-containing protein</fullName>
    </recommendedName>
</protein>
<keyword evidence="4" id="KW-0804">Transcription</keyword>
<comment type="similarity">
    <text evidence="1">Belongs to the NFYB/HAP3 subunit family.</text>
</comment>
<evidence type="ECO:0000313" key="6">
    <source>
        <dbReference type="EMBL" id="CAE0643792.1"/>
    </source>
</evidence>
<feature type="domain" description="Transcription factor CBF/NF-Y/archaeal histone" evidence="5">
    <location>
        <begin position="17"/>
        <end position="78"/>
    </location>
</feature>
<dbReference type="GO" id="GO:0016602">
    <property type="term" value="C:CCAAT-binding factor complex"/>
    <property type="evidence" value="ECO:0007669"/>
    <property type="project" value="InterPro"/>
</dbReference>
<dbReference type="GO" id="GO:0046982">
    <property type="term" value="F:protein heterodimerization activity"/>
    <property type="evidence" value="ECO:0007669"/>
    <property type="project" value="InterPro"/>
</dbReference>
<dbReference type="InterPro" id="IPR009072">
    <property type="entry name" value="Histone-fold"/>
</dbReference>
<organism evidence="6">
    <name type="scientific">Lotharella globosa</name>
    <dbReference type="NCBI Taxonomy" id="91324"/>
    <lineage>
        <taxon>Eukaryota</taxon>
        <taxon>Sar</taxon>
        <taxon>Rhizaria</taxon>
        <taxon>Cercozoa</taxon>
        <taxon>Chlorarachniophyceae</taxon>
        <taxon>Lotharella</taxon>
    </lineage>
</organism>
<sequence>MADDSSSQQVIANPDRLLPIANISRIMKQALPANAKVAKEAKDCIQECVTEFIGFITSEASDRLAKDDRKTITGNDIIDSMRALGFNDYLAFLQVFLEKRRKALKGVPAAKRRKKVFSLVSKSIPGIRSHLFAQNQSGS</sequence>
<proteinExistence type="inferred from homology"/>
<dbReference type="PRINTS" id="PR00615">
    <property type="entry name" value="CCAATSUBUNTA"/>
</dbReference>
<accession>A0A7S3Y811</accession>
<gene>
    <name evidence="6" type="ORF">LGLO00237_LOCUS358</name>
</gene>
<dbReference type="Gene3D" id="1.10.20.10">
    <property type="entry name" value="Histone, subunit A"/>
    <property type="match status" value="1"/>
</dbReference>
<dbReference type="SUPFAM" id="SSF47113">
    <property type="entry name" value="Histone-fold"/>
    <property type="match status" value="1"/>
</dbReference>
<evidence type="ECO:0000259" key="5">
    <source>
        <dbReference type="Pfam" id="PF00808"/>
    </source>
</evidence>